<feature type="domain" description="Mycothiol-dependent maleylpyruvate isomerase metal-binding" evidence="1">
    <location>
        <begin position="9"/>
        <end position="91"/>
    </location>
</feature>
<dbReference type="GO" id="GO:0046872">
    <property type="term" value="F:metal ion binding"/>
    <property type="evidence" value="ECO:0007669"/>
    <property type="project" value="InterPro"/>
</dbReference>
<dbReference type="EMBL" id="JAEMNV010000007">
    <property type="protein sequence ID" value="MBJ8341491.1"/>
    <property type="molecule type" value="Genomic_DNA"/>
</dbReference>
<dbReference type="InterPro" id="IPR024344">
    <property type="entry name" value="MDMPI_metal-binding"/>
</dbReference>
<keyword evidence="3" id="KW-1185">Reference proteome</keyword>
<reference evidence="2" key="1">
    <citation type="submission" date="2020-12" db="EMBL/GenBank/DDBJ databases">
        <title>Antrihabitans popcorni sp. nov. and Antrihabitans auranticaus sp. nov., isolated from a larva cave.</title>
        <authorList>
            <person name="Lee S.D."/>
            <person name="Kim I.S."/>
        </authorList>
    </citation>
    <scope>NUCLEOTIDE SEQUENCE</scope>
    <source>
        <strain evidence="2">YC3-6</strain>
    </source>
</reference>
<organism evidence="2 3">
    <name type="scientific">Antrihabitans stalagmiti</name>
    <dbReference type="NCBI Taxonomy" id="2799499"/>
    <lineage>
        <taxon>Bacteria</taxon>
        <taxon>Bacillati</taxon>
        <taxon>Actinomycetota</taxon>
        <taxon>Actinomycetes</taxon>
        <taxon>Mycobacteriales</taxon>
        <taxon>Nocardiaceae</taxon>
        <taxon>Antrihabitans</taxon>
    </lineage>
</organism>
<name>A0A934U5I1_9NOCA</name>
<dbReference type="Proteomes" id="UP000655868">
    <property type="component" value="Unassembled WGS sequence"/>
</dbReference>
<dbReference type="Pfam" id="PF11716">
    <property type="entry name" value="MDMPI_N"/>
    <property type="match status" value="1"/>
</dbReference>
<keyword evidence="2" id="KW-0413">Isomerase</keyword>
<protein>
    <submittedName>
        <fullName evidence="2">Maleylpyruvate isomerase family mycothiol-dependent enzyme</fullName>
    </submittedName>
</protein>
<comment type="caution">
    <text evidence="2">The sequence shown here is derived from an EMBL/GenBank/DDBJ whole genome shotgun (WGS) entry which is preliminary data.</text>
</comment>
<sequence length="212" mass="22968">MTDVWSHLEAERLDLADFLDTLTPEEWNTPSLCGEWLVRDVAAHLAIGAWTPPVPTVLGIARNGFSLDRWIAADAKRLGADDPAVITARLRSVAGWRKHPPGIPKTAPLIDVLVHGLDIRRPLGKPRGIPAEPFAIAARDFTRRGITASKFGSRARIAGLRLQADDLEWSTGDGPVVSGSSAAILLMFAQRPVEPDEFTGDGAPALYARLRT</sequence>
<dbReference type="Gene3D" id="1.20.120.450">
    <property type="entry name" value="dinb family like domain"/>
    <property type="match status" value="1"/>
</dbReference>
<dbReference type="GO" id="GO:0016853">
    <property type="term" value="F:isomerase activity"/>
    <property type="evidence" value="ECO:0007669"/>
    <property type="project" value="UniProtKB-KW"/>
</dbReference>
<dbReference type="AlphaFoldDB" id="A0A934U5I1"/>
<accession>A0A934U5I1</accession>
<evidence type="ECO:0000259" key="1">
    <source>
        <dbReference type="Pfam" id="PF11716"/>
    </source>
</evidence>
<dbReference type="InterPro" id="IPR017517">
    <property type="entry name" value="Maleyloyr_isom"/>
</dbReference>
<dbReference type="SUPFAM" id="SSF109854">
    <property type="entry name" value="DinB/YfiT-like putative metalloenzymes"/>
    <property type="match status" value="1"/>
</dbReference>
<dbReference type="RefSeq" id="WP_199706401.1">
    <property type="nucleotide sequence ID" value="NZ_JAEMNV010000007.1"/>
</dbReference>
<evidence type="ECO:0000313" key="3">
    <source>
        <dbReference type="Proteomes" id="UP000655868"/>
    </source>
</evidence>
<evidence type="ECO:0000313" key="2">
    <source>
        <dbReference type="EMBL" id="MBJ8341491.1"/>
    </source>
</evidence>
<proteinExistence type="predicted"/>
<gene>
    <name evidence="2" type="ORF">JGU71_21615</name>
</gene>
<dbReference type="NCBIfam" id="TIGR03083">
    <property type="entry name" value="maleylpyruvate isomerase family mycothiol-dependent enzyme"/>
    <property type="match status" value="1"/>
</dbReference>
<dbReference type="InterPro" id="IPR034660">
    <property type="entry name" value="DinB/YfiT-like"/>
</dbReference>